<keyword evidence="6" id="KW-0732">Signal</keyword>
<evidence type="ECO:0000256" key="2">
    <source>
        <dbReference type="ARBA" id="ARBA00005988"/>
    </source>
</evidence>
<dbReference type="PRINTS" id="PR00765">
    <property type="entry name" value="CRBOXYPTASEA"/>
</dbReference>
<keyword evidence="15" id="KW-1185">Reference proteome</keyword>
<dbReference type="GO" id="GO:0008270">
    <property type="term" value="F:zinc ion binding"/>
    <property type="evidence" value="ECO:0007669"/>
    <property type="project" value="InterPro"/>
</dbReference>
<evidence type="ECO:0000256" key="5">
    <source>
        <dbReference type="ARBA" id="ARBA00022723"/>
    </source>
</evidence>
<dbReference type="SMART" id="SM00631">
    <property type="entry name" value="Zn_pept"/>
    <property type="match status" value="1"/>
</dbReference>
<evidence type="ECO:0000256" key="11">
    <source>
        <dbReference type="ARBA" id="ARBA00066554"/>
    </source>
</evidence>
<evidence type="ECO:0000256" key="9">
    <source>
        <dbReference type="ARBA" id="ARBA00023049"/>
    </source>
</evidence>
<comment type="similarity">
    <text evidence="2 12">Belongs to the peptidase M14 family.</text>
</comment>
<evidence type="ECO:0000256" key="1">
    <source>
        <dbReference type="ARBA" id="ARBA00001947"/>
    </source>
</evidence>
<feature type="domain" description="Peptidase M14" evidence="13">
    <location>
        <begin position="355"/>
        <end position="669"/>
    </location>
</feature>
<dbReference type="FunFam" id="3.40.630.10:FF:000084">
    <property type="entry name" value="Carboxypeptidase B2"/>
    <property type="match status" value="1"/>
</dbReference>
<feature type="active site" description="Proton donor/acceptor" evidence="12">
    <location>
        <position position="629"/>
    </location>
</feature>
<comment type="caution">
    <text evidence="14">The sequence shown here is derived from an EMBL/GenBank/DDBJ whole genome shotgun (WGS) entry which is preliminary data.</text>
</comment>
<keyword evidence="9" id="KW-0482">Metalloprotease</keyword>
<accession>A0AA37QK79</accession>
<comment type="cofactor">
    <cofactor evidence="1">
        <name>Zn(2+)</name>
        <dbReference type="ChEBI" id="CHEBI:29105"/>
    </cofactor>
</comment>
<evidence type="ECO:0000256" key="10">
    <source>
        <dbReference type="ARBA" id="ARBA00050859"/>
    </source>
</evidence>
<dbReference type="PROSITE" id="PS52035">
    <property type="entry name" value="PEPTIDASE_M14"/>
    <property type="match status" value="1"/>
</dbReference>
<dbReference type="GO" id="GO:0005615">
    <property type="term" value="C:extracellular space"/>
    <property type="evidence" value="ECO:0007669"/>
    <property type="project" value="TreeGrafter"/>
</dbReference>
<dbReference type="RefSeq" id="WP_284352826.1">
    <property type="nucleotide sequence ID" value="NZ_BRXS01000010.1"/>
</dbReference>
<dbReference type="PANTHER" id="PTHR11705">
    <property type="entry name" value="PROTEASE FAMILY M14 CARBOXYPEPTIDASE A,B"/>
    <property type="match status" value="1"/>
</dbReference>
<dbReference type="CDD" id="cd03859">
    <property type="entry name" value="M14_CPT"/>
    <property type="match status" value="1"/>
</dbReference>
<sequence>MTEPAAPVPVRVRGLLRGAEWDERGRARLEGDQLEVALPEGRPMLLALRIGQLDGLRVDDREIACFVAGGDALELTPEADGADAFRALGATLRARAYALPEVTRALRAYGSRRGSPGSDHDRFFAALVDPLRAARDEVARGGAEPWRAAAHADGDAMAAALHAALSTLAAERFPQLPPERRALEAELHDLVEPVAAALRELADRAAALRDAADDVRLLRWREWSAALGEAFARADRAWIEALPALADPRGGAGRLWRRVLRRGGAPALLLAAALSAAPAARAQDVHVVVRVSGADSLDVRALARLGFDVVPGRGGERLVVVDSTERARLERLGATTTEMRAPRPRTAADAAQTTVYRSYDDPRRGVRAYLDSLARAHPTRVHVDTLGRTLEGRPILAAKVGPAGDDTRRPNVIFLATYHAREWAATEMTLRLLRHLVSPPAPSARLDSLVARRDVWIVPVANPDGYEYTFTNDRLWRKNRRQQGTFEGKPVVGVDLNRNHSVRWGVDDLGSSPDPRSEVFRGGSAASELETQAIERFHVLHPPVVSVSYHTFAGLLLYPEGWRYGLLPGDLSIYRALAGTDERPAVRDRLPGAPYGYQRPEPSWQLYPTNGEYTDFASERFGTVSFTPEISSGFEGATFYGFEFPDDEAKLRTLFEDNLPFALDAIEAAGDPSRWRSPTTGYAAPRVALESVSPMVRVRSGAAPAAITVDGAPRRATVDALNGGRYQRRSVADSLPARPSEVAVRAGRDSLRYRVLLAGGAEPADSGWTATGFAPTGLPPLAGTRAWRTLGNATLRSPAVRVPDDVDTVTVALWSRHAGDAFGPSRNGTVWLSRDGGRTFPERVLTVAGDAPLFYPESREVGGVRGATLQLELRSSALPWDVDEIALVGHLPRVATDPNAAIAFIASENPVRGDRVRFTWPFVGTAGDVLVYDLTGRLVWRTAADATVDEVTWDVGSQTALANGAYLVLARAGGQTRRQTLYVLRAAQ</sequence>
<organism evidence="14 15">
    <name type="scientific">Roseisolibacter agri</name>
    <dbReference type="NCBI Taxonomy" id="2014610"/>
    <lineage>
        <taxon>Bacteria</taxon>
        <taxon>Pseudomonadati</taxon>
        <taxon>Gemmatimonadota</taxon>
        <taxon>Gemmatimonadia</taxon>
        <taxon>Gemmatimonadales</taxon>
        <taxon>Gemmatimonadaceae</taxon>
        <taxon>Roseisolibacter</taxon>
    </lineage>
</organism>
<dbReference type="InterPro" id="IPR000834">
    <property type="entry name" value="Peptidase_M14"/>
</dbReference>
<dbReference type="EMBL" id="BRXS01000010">
    <property type="protein sequence ID" value="GLC28428.1"/>
    <property type="molecule type" value="Genomic_DNA"/>
</dbReference>
<evidence type="ECO:0000259" key="13">
    <source>
        <dbReference type="PROSITE" id="PS52035"/>
    </source>
</evidence>
<evidence type="ECO:0000256" key="8">
    <source>
        <dbReference type="ARBA" id="ARBA00022833"/>
    </source>
</evidence>
<evidence type="ECO:0000256" key="6">
    <source>
        <dbReference type="ARBA" id="ARBA00022729"/>
    </source>
</evidence>
<keyword evidence="5" id="KW-0479">Metal-binding</keyword>
<keyword evidence="4" id="KW-0645">Protease</keyword>
<protein>
    <recommendedName>
        <fullName evidence="11">carboxypeptidase T</fullName>
        <ecNumber evidence="11">3.4.17.18</ecNumber>
    </recommendedName>
</protein>
<keyword evidence="8" id="KW-0862">Zinc</keyword>
<evidence type="ECO:0000256" key="12">
    <source>
        <dbReference type="PROSITE-ProRule" id="PRU01379"/>
    </source>
</evidence>
<dbReference type="InterPro" id="IPR033810">
    <property type="entry name" value="Carboxypeptidase_T"/>
</dbReference>
<comment type="catalytic activity">
    <reaction evidence="10">
        <text>Releases a C-terminal residue, which may be hydrophobic or positively charged.</text>
        <dbReference type="EC" id="3.4.17.18"/>
    </reaction>
</comment>
<evidence type="ECO:0000313" key="14">
    <source>
        <dbReference type="EMBL" id="GLC28428.1"/>
    </source>
</evidence>
<keyword evidence="3" id="KW-0121">Carboxypeptidase</keyword>
<keyword evidence="7" id="KW-0378">Hydrolase</keyword>
<dbReference type="EC" id="3.4.17.18" evidence="11"/>
<dbReference type="PANTHER" id="PTHR11705:SF143">
    <property type="entry name" value="SLL0236 PROTEIN"/>
    <property type="match status" value="1"/>
</dbReference>
<dbReference type="Pfam" id="PF00246">
    <property type="entry name" value="Peptidase_M14"/>
    <property type="match status" value="1"/>
</dbReference>
<name>A0AA37QK79_9BACT</name>
<evidence type="ECO:0000256" key="4">
    <source>
        <dbReference type="ARBA" id="ARBA00022670"/>
    </source>
</evidence>
<dbReference type="AlphaFoldDB" id="A0AA37QK79"/>
<gene>
    <name evidence="14" type="ORF">rosag_49410</name>
</gene>
<proteinExistence type="inferred from homology"/>
<evidence type="ECO:0000313" key="15">
    <source>
        <dbReference type="Proteomes" id="UP001161325"/>
    </source>
</evidence>
<reference evidence="14" key="1">
    <citation type="submission" date="2022-08" db="EMBL/GenBank/DDBJ databases">
        <title>Draft genome sequencing of Roseisolibacter agri AW1220.</title>
        <authorList>
            <person name="Tobiishi Y."/>
            <person name="Tonouchi A."/>
        </authorList>
    </citation>
    <scope>NUCLEOTIDE SEQUENCE</scope>
    <source>
        <strain evidence="14">AW1220</strain>
    </source>
</reference>
<dbReference type="GO" id="GO:0004181">
    <property type="term" value="F:metallocarboxypeptidase activity"/>
    <property type="evidence" value="ECO:0007669"/>
    <property type="project" value="InterPro"/>
</dbReference>
<dbReference type="GO" id="GO:0006508">
    <property type="term" value="P:proteolysis"/>
    <property type="evidence" value="ECO:0007669"/>
    <property type="project" value="UniProtKB-KW"/>
</dbReference>
<dbReference type="Proteomes" id="UP001161325">
    <property type="component" value="Unassembled WGS sequence"/>
</dbReference>
<dbReference type="Gene3D" id="3.40.630.10">
    <property type="entry name" value="Zn peptidases"/>
    <property type="match status" value="1"/>
</dbReference>
<evidence type="ECO:0000256" key="7">
    <source>
        <dbReference type="ARBA" id="ARBA00022801"/>
    </source>
</evidence>
<dbReference type="SUPFAM" id="SSF53187">
    <property type="entry name" value="Zn-dependent exopeptidases"/>
    <property type="match status" value="1"/>
</dbReference>
<evidence type="ECO:0000256" key="3">
    <source>
        <dbReference type="ARBA" id="ARBA00022645"/>
    </source>
</evidence>